<organism evidence="1 2">
    <name type="scientific">Carnobacterium maltaromaticum</name>
    <name type="common">Carnobacterium piscicola</name>
    <dbReference type="NCBI Taxonomy" id="2751"/>
    <lineage>
        <taxon>Bacteria</taxon>
        <taxon>Bacillati</taxon>
        <taxon>Bacillota</taxon>
        <taxon>Bacilli</taxon>
        <taxon>Lactobacillales</taxon>
        <taxon>Carnobacteriaceae</taxon>
        <taxon>Carnobacterium</taxon>
    </lineage>
</organism>
<reference evidence="1" key="1">
    <citation type="submission" date="2023-08" db="EMBL/GenBank/DDBJ databases">
        <title>Genomic characterization of piscicolin 126 produced by Carnobacterium maltaromaticum CM22 strain isolated from salmon (Salmo salar).</title>
        <authorList>
            <person name="Gonzalez-Gragera E."/>
            <person name="Garcia-Lopez J.D."/>
            <person name="Teso-Perez C."/>
            <person name="Gimenez-Hernandez I."/>
            <person name="Peralta-Sanchez J.M."/>
            <person name="Valdivia E."/>
            <person name="Montalban-Lopez M."/>
            <person name="Martin-Platero A.M."/>
            <person name="Banos A."/>
            <person name="Martinez-Bueno M."/>
        </authorList>
    </citation>
    <scope>NUCLEOTIDE SEQUENCE</scope>
    <source>
        <strain evidence="1">CM22</strain>
    </source>
</reference>
<evidence type="ECO:0000313" key="2">
    <source>
        <dbReference type="Proteomes" id="UP001290462"/>
    </source>
</evidence>
<dbReference type="Gene3D" id="3.90.1600.10">
    <property type="entry name" value="Palm domain of DNA polymerase"/>
    <property type="match status" value="1"/>
</dbReference>
<dbReference type="SUPFAM" id="SSF56672">
    <property type="entry name" value="DNA/RNA polymerases"/>
    <property type="match status" value="1"/>
</dbReference>
<name>A0AAW9K1I6_CARML</name>
<comment type="caution">
    <text evidence="1">The sequence shown here is derived from an EMBL/GenBank/DDBJ whole genome shotgun (WGS) entry which is preliminary data.</text>
</comment>
<dbReference type="EMBL" id="JAVBVO010000003">
    <property type="protein sequence ID" value="MDZ5758716.1"/>
    <property type="molecule type" value="Genomic_DNA"/>
</dbReference>
<dbReference type="InterPro" id="IPR023211">
    <property type="entry name" value="DNA_pol_palm_dom_sf"/>
</dbReference>
<sequence>MFVFKTGDKIEKATDKEGLLKALKSVGILISFDNYSNFDKELALILSDGKNKYLKKYLSIDLAQEIRKASIEEIGYNTKLLKASENVFDLCMNRIEICEHIFKERETYFETKFDIVSEFKLNAQSIKKTIAGLASEIVKAVKQPNRPDVLIYSYDKNIPIGELPKDLVRFYEGIKAKYLNGFDETLKKQQFKMTLNGLTHTFGLGGVHSAKEKYKEEGHFLHIDAKAFYTSLIINNNWISNGIKNKENYLNLYDKKAQYELEENPKALIYKEVINVIFGSTKNPYSDLYDPNKFHNVTVNGQLIMAHLILILENFIEELIQTNTDGIVVRYNPEFYDLLLEIVGLWGTHYNVEVAITKINKIHQRDVNNYIFWKEDGQTIRKGIYKEPNYLNGSMPIINETLFANAATGIKPQDYIIEQFKMDDLSKFYFIGKKEKDQEKVVQKITGFTDYKTLTGTVCGVATNKKKNGGLFQVKKGLYSKLRNSPENFMNHLEANKKQIDLNWYVDLVEKNIF</sequence>
<evidence type="ECO:0008006" key="3">
    <source>
        <dbReference type="Google" id="ProtNLM"/>
    </source>
</evidence>
<accession>A0AAW9K1I6</accession>
<dbReference type="InterPro" id="IPR043502">
    <property type="entry name" value="DNA/RNA_pol_sf"/>
</dbReference>
<proteinExistence type="predicted"/>
<evidence type="ECO:0000313" key="1">
    <source>
        <dbReference type="EMBL" id="MDZ5758716.1"/>
    </source>
</evidence>
<dbReference type="AlphaFoldDB" id="A0AAW9K1I6"/>
<dbReference type="Proteomes" id="UP001290462">
    <property type="component" value="Unassembled WGS sequence"/>
</dbReference>
<gene>
    <name evidence="1" type="ORF">RAK27_08630</name>
</gene>
<protein>
    <recommendedName>
        <fullName evidence="3">DNA-directed DNA polymerase</fullName>
    </recommendedName>
</protein>